<dbReference type="EMBL" id="HBIZ01049500">
    <property type="protein sequence ID" value="CAE0779040.1"/>
    <property type="molecule type" value="Transcribed_RNA"/>
</dbReference>
<dbReference type="GO" id="GO:0048500">
    <property type="term" value="C:signal recognition particle"/>
    <property type="evidence" value="ECO:0007669"/>
    <property type="project" value="InterPro"/>
</dbReference>
<dbReference type="EMBL" id="HBIZ01049501">
    <property type="protein sequence ID" value="CAE0779041.1"/>
    <property type="molecule type" value="Transcribed_RNA"/>
</dbReference>
<feature type="region of interest" description="Disordered" evidence="1">
    <location>
        <begin position="34"/>
        <end position="82"/>
    </location>
</feature>
<dbReference type="Gene3D" id="1.10.260.30">
    <property type="entry name" value="Signal recognition particle, SRP54 subunit, M-domain"/>
    <property type="match status" value="1"/>
</dbReference>
<organism evidence="3">
    <name type="scientific">Chrysotila carterae</name>
    <name type="common">Marine alga</name>
    <name type="synonym">Syracosphaera carterae</name>
    <dbReference type="NCBI Taxonomy" id="13221"/>
    <lineage>
        <taxon>Eukaryota</taxon>
        <taxon>Haptista</taxon>
        <taxon>Haptophyta</taxon>
        <taxon>Prymnesiophyceae</taxon>
        <taxon>Isochrysidales</taxon>
        <taxon>Isochrysidaceae</taxon>
        <taxon>Chrysotila</taxon>
    </lineage>
</organism>
<gene>
    <name evidence="2" type="ORF">PCAR00345_LOCUS31679</name>
    <name evidence="3" type="ORF">PCAR00345_LOCUS31680</name>
    <name evidence="4" type="ORF">PCAR00345_LOCUS31681</name>
</gene>
<evidence type="ECO:0000313" key="3">
    <source>
        <dbReference type="EMBL" id="CAE0779041.1"/>
    </source>
</evidence>
<evidence type="ECO:0000256" key="1">
    <source>
        <dbReference type="SAM" id="MobiDB-lite"/>
    </source>
</evidence>
<dbReference type="GO" id="GO:0006614">
    <property type="term" value="P:SRP-dependent cotranslational protein targeting to membrane"/>
    <property type="evidence" value="ECO:0007669"/>
    <property type="project" value="InterPro"/>
</dbReference>
<dbReference type="EMBL" id="HBIZ01049502">
    <property type="protein sequence ID" value="CAE0779042.1"/>
    <property type="molecule type" value="Transcribed_RNA"/>
</dbReference>
<dbReference type="AlphaFoldDB" id="A0A6T0B717"/>
<accession>A0A6T0B717</accession>
<feature type="compositionally biased region" description="Polar residues" evidence="1">
    <location>
        <begin position="65"/>
        <end position="75"/>
    </location>
</feature>
<sequence>MAHGLISRAVAAAPHCMRGLAAHSVAVRGTPAVCRQPGMQEPDSTSTRLRLAASPTRSPIRCASGDSSTEAANQGSSKTSRLSKLLTPDEKLQAGARKILAERQSGKDWWSAARQGAKEWRAKNKDESFANTVKNFCQIERFDFKVMREQLDEAIRVEERLPLSQRIGLKIEKMRGGEQGQAIEEMQATMRQQIAIIDALTAVEKRRISLIDKVAKKRVMDQLGLESEDPIDELVSQYSHMKMQWEFFRREYLAGNPLPQNSADMEWMLRLKPTKTYSAMMRQNQIELKKLGLGPKETAKERHRRKAEERWIKRIPMRKWETYA</sequence>
<protein>
    <submittedName>
        <fullName evidence="3">Uncharacterized protein</fullName>
    </submittedName>
</protein>
<dbReference type="InterPro" id="IPR036891">
    <property type="entry name" value="Signal_recog_part_SRP54_M_sf"/>
</dbReference>
<dbReference type="GO" id="GO:0008312">
    <property type="term" value="F:7S RNA binding"/>
    <property type="evidence" value="ECO:0007669"/>
    <property type="project" value="InterPro"/>
</dbReference>
<evidence type="ECO:0000313" key="4">
    <source>
        <dbReference type="EMBL" id="CAE0779042.1"/>
    </source>
</evidence>
<proteinExistence type="predicted"/>
<name>A0A6T0B717_CHRCT</name>
<reference evidence="3" key="1">
    <citation type="submission" date="2021-01" db="EMBL/GenBank/DDBJ databases">
        <authorList>
            <person name="Corre E."/>
            <person name="Pelletier E."/>
            <person name="Niang G."/>
            <person name="Scheremetjew M."/>
            <person name="Finn R."/>
            <person name="Kale V."/>
            <person name="Holt S."/>
            <person name="Cochrane G."/>
            <person name="Meng A."/>
            <person name="Brown T."/>
            <person name="Cohen L."/>
        </authorList>
    </citation>
    <scope>NUCLEOTIDE SEQUENCE</scope>
    <source>
        <strain evidence="3">CCMP645</strain>
    </source>
</reference>
<evidence type="ECO:0000313" key="2">
    <source>
        <dbReference type="EMBL" id="CAE0779040.1"/>
    </source>
</evidence>